<proteinExistence type="predicted"/>
<reference evidence="2" key="1">
    <citation type="journal article" date="2019" name="Int. J. Syst. Evol. Microbiol.">
        <title>The Global Catalogue of Microorganisms (GCM) 10K type strain sequencing project: providing services to taxonomists for standard genome sequencing and annotation.</title>
        <authorList>
            <consortium name="The Broad Institute Genomics Platform"/>
            <consortium name="The Broad Institute Genome Sequencing Center for Infectious Disease"/>
            <person name="Wu L."/>
            <person name="Ma J."/>
        </authorList>
    </citation>
    <scope>NUCLEOTIDE SEQUENCE [LARGE SCALE GENOMIC DNA]</scope>
    <source>
        <strain evidence="2">CGMCC 4.1469</strain>
    </source>
</reference>
<dbReference type="Proteomes" id="UP001596052">
    <property type="component" value="Unassembled WGS sequence"/>
</dbReference>
<dbReference type="RefSeq" id="WP_377163805.1">
    <property type="nucleotide sequence ID" value="NZ_JBHSMQ010000001.1"/>
</dbReference>
<name>A0ABW0KLH1_9BACT</name>
<evidence type="ECO:0000313" key="1">
    <source>
        <dbReference type="EMBL" id="MFC5454090.1"/>
    </source>
</evidence>
<organism evidence="1 2">
    <name type="scientific">Prosthecobacter fluviatilis</name>
    <dbReference type="NCBI Taxonomy" id="445931"/>
    <lineage>
        <taxon>Bacteria</taxon>
        <taxon>Pseudomonadati</taxon>
        <taxon>Verrucomicrobiota</taxon>
        <taxon>Verrucomicrobiia</taxon>
        <taxon>Verrucomicrobiales</taxon>
        <taxon>Verrucomicrobiaceae</taxon>
        <taxon>Prosthecobacter</taxon>
    </lineage>
</organism>
<sequence length="132" mass="14714">MPGSTEVLKRMLKDSNGAYSDFEYVPNSTETDLMIDCGVLFLMAFWSGPAVMGFKNLCESLHAIELPSGFLFRVLDWDGATHFLDRLSQHDLIIGGNAEAFWFRKGKIIAATHVGTSSPERIMKIIDRLAQS</sequence>
<dbReference type="EMBL" id="JBHSMQ010000001">
    <property type="protein sequence ID" value="MFC5454090.1"/>
    <property type="molecule type" value="Genomic_DNA"/>
</dbReference>
<keyword evidence="2" id="KW-1185">Reference proteome</keyword>
<evidence type="ECO:0000313" key="2">
    <source>
        <dbReference type="Proteomes" id="UP001596052"/>
    </source>
</evidence>
<accession>A0ABW0KLH1</accession>
<gene>
    <name evidence="1" type="ORF">ACFQDI_04400</name>
</gene>
<comment type="caution">
    <text evidence="1">The sequence shown here is derived from an EMBL/GenBank/DDBJ whole genome shotgun (WGS) entry which is preliminary data.</text>
</comment>
<protein>
    <submittedName>
        <fullName evidence="1">Uncharacterized protein</fullName>
    </submittedName>
</protein>